<evidence type="ECO:0000313" key="3">
    <source>
        <dbReference type="EMBL" id="RCW28195.1"/>
    </source>
</evidence>
<protein>
    <submittedName>
        <fullName evidence="3">Putative dienelactone hydrolase</fullName>
    </submittedName>
</protein>
<keyword evidence="2" id="KW-0732">Signal</keyword>
<name>A0A6I7HTQ0_9HYPH</name>
<keyword evidence="1 3" id="KW-0378">Hydrolase</keyword>
<comment type="caution">
    <text evidence="3">The sequence shown here is derived from an EMBL/GenBank/DDBJ whole genome shotgun (WGS) entry which is preliminary data.</text>
</comment>
<accession>A0A6I7HTQ0</accession>
<dbReference type="Proteomes" id="UP000252582">
    <property type="component" value="Unassembled WGS sequence"/>
</dbReference>
<evidence type="ECO:0000256" key="2">
    <source>
        <dbReference type="SAM" id="SignalP"/>
    </source>
</evidence>
<dbReference type="GO" id="GO:0052689">
    <property type="term" value="F:carboxylic ester hydrolase activity"/>
    <property type="evidence" value="ECO:0007669"/>
    <property type="project" value="UniProtKB-ARBA"/>
</dbReference>
<dbReference type="InterPro" id="IPR016986">
    <property type="entry name" value="UCP031982_abhydr"/>
</dbReference>
<dbReference type="InterPro" id="IPR050261">
    <property type="entry name" value="FrsA_esterase"/>
</dbReference>
<gene>
    <name evidence="3" type="ORF">DFR48_101204</name>
</gene>
<dbReference type="Gene3D" id="3.40.50.1820">
    <property type="entry name" value="alpha/beta hydrolase"/>
    <property type="match status" value="1"/>
</dbReference>
<dbReference type="SUPFAM" id="SSF53474">
    <property type="entry name" value="alpha/beta-Hydrolases"/>
    <property type="match status" value="1"/>
</dbReference>
<dbReference type="PANTHER" id="PTHR22946">
    <property type="entry name" value="DIENELACTONE HYDROLASE DOMAIN-CONTAINING PROTEIN-RELATED"/>
    <property type="match status" value="1"/>
</dbReference>
<evidence type="ECO:0000313" key="4">
    <source>
        <dbReference type="Proteomes" id="UP000252582"/>
    </source>
</evidence>
<keyword evidence="4" id="KW-1185">Reference proteome</keyword>
<dbReference type="PIRSF" id="PIRSF031982">
    <property type="entry name" value="UCP031982_abhydr"/>
    <property type="match status" value="1"/>
</dbReference>
<feature type="signal peptide" evidence="2">
    <location>
        <begin position="1"/>
        <end position="21"/>
    </location>
</feature>
<sequence length="328" mass="34943">MLIKKFVVFLASFCFAVGAHAAGLKVFEVPADDDGPALKAVQWSPCAQPSQRIELGPFVLDAVRDCPLAGNKLPLIVISHGFGGTGLSHHDTAEALADAGFMVVALNHPDDNAITLASNRSNTLAALVNRPQDIKRLVDYMLAFSADSTAIDARRIGFYGFSRGGYTGLVLGGASPDFRELRLPCQDPTGMTCERVAPQLAPAGPWVHDPRIKAFVIADPLSDVFPGKENIQAVTMPIQLWSSQNGGDGVLPAVVDALAANLPEKPDFHVVPDAGHFAFLTMCPPAMAKSAPKICTDGPGFDRAAFHQSFNAQVLTFFRQQLVEGISP</sequence>
<dbReference type="PANTHER" id="PTHR22946:SF9">
    <property type="entry name" value="POLYKETIDE TRANSFERASE AF380"/>
    <property type="match status" value="1"/>
</dbReference>
<reference evidence="3 4" key="1">
    <citation type="submission" date="2018-07" db="EMBL/GenBank/DDBJ databases">
        <title>Genomic Encyclopedia of Type Strains, Phase IV (KMG-IV): sequencing the most valuable type-strain genomes for metagenomic binning, comparative biology and taxonomic classification.</title>
        <authorList>
            <person name="Goeker M."/>
        </authorList>
    </citation>
    <scope>NUCLEOTIDE SEQUENCE [LARGE SCALE GENOMIC DNA]</scope>
    <source>
        <strain evidence="3 4">DSM 25528</strain>
    </source>
</reference>
<evidence type="ECO:0000256" key="1">
    <source>
        <dbReference type="ARBA" id="ARBA00022801"/>
    </source>
</evidence>
<organism evidence="3 4">
    <name type="scientific">Ciceribacter lividus</name>
    <dbReference type="NCBI Taxonomy" id="1197950"/>
    <lineage>
        <taxon>Bacteria</taxon>
        <taxon>Pseudomonadati</taxon>
        <taxon>Pseudomonadota</taxon>
        <taxon>Alphaproteobacteria</taxon>
        <taxon>Hyphomicrobiales</taxon>
        <taxon>Rhizobiaceae</taxon>
        <taxon>Ciceribacter</taxon>
    </lineage>
</organism>
<proteinExistence type="predicted"/>
<dbReference type="Pfam" id="PF03403">
    <property type="entry name" value="PAF-AH_p_II"/>
    <property type="match status" value="1"/>
</dbReference>
<dbReference type="InterPro" id="IPR029058">
    <property type="entry name" value="AB_hydrolase_fold"/>
</dbReference>
<feature type="chain" id="PRO_5026265711" evidence="2">
    <location>
        <begin position="22"/>
        <end position="328"/>
    </location>
</feature>
<dbReference type="EMBL" id="QPIX01000001">
    <property type="protein sequence ID" value="RCW28195.1"/>
    <property type="molecule type" value="Genomic_DNA"/>
</dbReference>
<dbReference type="AlphaFoldDB" id="A0A6I7HTQ0"/>
<dbReference type="RefSeq" id="WP_114361304.1">
    <property type="nucleotide sequence ID" value="NZ_QPIX01000001.1"/>
</dbReference>